<organism evidence="2 3">
    <name type="scientific">Orbilia brochopaga</name>
    <dbReference type="NCBI Taxonomy" id="3140254"/>
    <lineage>
        <taxon>Eukaryota</taxon>
        <taxon>Fungi</taxon>
        <taxon>Dikarya</taxon>
        <taxon>Ascomycota</taxon>
        <taxon>Pezizomycotina</taxon>
        <taxon>Orbiliomycetes</taxon>
        <taxon>Orbiliales</taxon>
        <taxon>Orbiliaceae</taxon>
        <taxon>Orbilia</taxon>
    </lineage>
</organism>
<keyword evidence="3" id="KW-1185">Reference proteome</keyword>
<dbReference type="Proteomes" id="UP001375240">
    <property type="component" value="Unassembled WGS sequence"/>
</dbReference>
<evidence type="ECO:0000313" key="2">
    <source>
        <dbReference type="EMBL" id="KAK6359108.1"/>
    </source>
</evidence>
<evidence type="ECO:0000313" key="3">
    <source>
        <dbReference type="Proteomes" id="UP001375240"/>
    </source>
</evidence>
<gene>
    <name evidence="2" type="ORF">TWF696_000275</name>
</gene>
<feature type="compositionally biased region" description="Basic and acidic residues" evidence="1">
    <location>
        <begin position="1"/>
        <end position="18"/>
    </location>
</feature>
<proteinExistence type="predicted"/>
<sequence>MRWPWREGKNDIKAEPPKRKAKPLATSSQWITFPTELEEKVKITWSQDTIHHEKDYYIVKAYWGDIAETQSDGKATTSNAVSWRPTWTTKDLTIKGETKLFIASEFWEDKYQGGPFTGFHLKGLMKASSSTGWLTLRLNEVFQYGQNYGKTIHICHRWIVYHPPLSGHYGFPLPYQHRFTCAVWPQVAADVIKEATAFFAPIEQLASTASKYGAYIVDGVKLMHGDPLRFYLPTSVADKLIGIAKLNGKGAPNMEDIVLEYLQNEEDRWAEWWNEEAHKKRAQLVDESIMHLTENAKTTGIPEAEANDLKRVFSIRDDAVKLLRHVDDLSGWEQIYNEQFEEKGEGENIGRVRSQRFERQMSL</sequence>
<reference evidence="2 3" key="1">
    <citation type="submission" date="2019-10" db="EMBL/GenBank/DDBJ databases">
        <authorList>
            <person name="Palmer J.M."/>
        </authorList>
    </citation>
    <scope>NUCLEOTIDE SEQUENCE [LARGE SCALE GENOMIC DNA]</scope>
    <source>
        <strain evidence="2 3">TWF696</strain>
    </source>
</reference>
<comment type="caution">
    <text evidence="2">The sequence shown here is derived from an EMBL/GenBank/DDBJ whole genome shotgun (WGS) entry which is preliminary data.</text>
</comment>
<accession>A0AAV9VB79</accession>
<feature type="region of interest" description="Disordered" evidence="1">
    <location>
        <begin position="1"/>
        <end position="25"/>
    </location>
</feature>
<dbReference type="EMBL" id="JAVHNQ010000001">
    <property type="protein sequence ID" value="KAK6359108.1"/>
    <property type="molecule type" value="Genomic_DNA"/>
</dbReference>
<name>A0AAV9VB79_9PEZI</name>
<dbReference type="AlphaFoldDB" id="A0AAV9VB79"/>
<protein>
    <submittedName>
        <fullName evidence="2">Uncharacterized protein</fullName>
    </submittedName>
</protein>
<evidence type="ECO:0000256" key="1">
    <source>
        <dbReference type="SAM" id="MobiDB-lite"/>
    </source>
</evidence>